<name>A0ABM6IHI5_9RHOB</name>
<reference evidence="2 3" key="1">
    <citation type="submission" date="2017-01" db="EMBL/GenBank/DDBJ databases">
        <title>The complete genome sequence of a sulfur-oxidizing marine bacterium Thioclava sp. 25B10_4T.</title>
        <authorList>
            <person name="Liu Y."/>
            <person name="Lai Q."/>
            <person name="Shao Z."/>
        </authorList>
    </citation>
    <scope>NUCLEOTIDE SEQUENCE [LARGE SCALE GENOMIC DNA]</scope>
    <source>
        <strain evidence="2 3">25B10_4</strain>
    </source>
</reference>
<dbReference type="Gene3D" id="3.90.190.10">
    <property type="entry name" value="Protein tyrosine phosphatase superfamily"/>
    <property type="match status" value="1"/>
</dbReference>
<keyword evidence="3" id="KW-1185">Reference proteome</keyword>
<dbReference type="Proteomes" id="UP000185622">
    <property type="component" value="Chromosome"/>
</dbReference>
<proteinExistence type="predicted"/>
<dbReference type="EMBL" id="CP019437">
    <property type="protein sequence ID" value="AQS48259.1"/>
    <property type="molecule type" value="Genomic_DNA"/>
</dbReference>
<accession>A0ABM6IHI5</accession>
<sequence length="146" mass="16200">MELRKLSDEFSVAPQIEPEDVPKLAEIGFRTLIINRPDEEIEDADQRSDAIAALCTTHGLTPYYLPYYPGELSLELVDNFATIMDAAEKPALGYCRSGTRSSHLWGVSQAGEMEIDKIVATAAEAGYDHSTLVPVMQYYASRRDQA</sequence>
<dbReference type="NCBIfam" id="TIGR01244">
    <property type="entry name" value="TIGR01244 family sulfur transferase"/>
    <property type="match status" value="1"/>
</dbReference>
<dbReference type="InterPro" id="IPR029021">
    <property type="entry name" value="Prot-tyrosine_phosphatase-like"/>
</dbReference>
<evidence type="ECO:0000259" key="1">
    <source>
        <dbReference type="Pfam" id="PF04273"/>
    </source>
</evidence>
<dbReference type="CDD" id="cd14503">
    <property type="entry name" value="PTP-bact"/>
    <property type="match status" value="1"/>
</dbReference>
<evidence type="ECO:0000313" key="2">
    <source>
        <dbReference type="EMBL" id="AQS48259.1"/>
    </source>
</evidence>
<protein>
    <submittedName>
        <fullName evidence="2">TIGR01244 family protein</fullName>
    </submittedName>
</protein>
<feature type="domain" description="Beta-lactamase hydrolase-like protein phosphatase-like" evidence="1">
    <location>
        <begin position="3"/>
        <end position="111"/>
    </location>
</feature>
<gene>
    <name evidence="2" type="ORF">BMG03_10950</name>
</gene>
<dbReference type="InterPro" id="IPR005939">
    <property type="entry name" value="BLH_phosphatase-like"/>
</dbReference>
<organism evidence="2 3">
    <name type="scientific">Thioclava nitratireducens</name>
    <dbReference type="NCBI Taxonomy" id="1915078"/>
    <lineage>
        <taxon>Bacteria</taxon>
        <taxon>Pseudomonadati</taxon>
        <taxon>Pseudomonadota</taxon>
        <taxon>Alphaproteobacteria</taxon>
        <taxon>Rhodobacterales</taxon>
        <taxon>Paracoccaceae</taxon>
        <taxon>Thioclava</taxon>
    </lineage>
</organism>
<dbReference type="RefSeq" id="WP_075774823.1">
    <property type="nucleotide sequence ID" value="NZ_CP019437.1"/>
</dbReference>
<dbReference type="Pfam" id="PF04273">
    <property type="entry name" value="BLH_phosphatase"/>
    <property type="match status" value="1"/>
</dbReference>
<evidence type="ECO:0000313" key="3">
    <source>
        <dbReference type="Proteomes" id="UP000185622"/>
    </source>
</evidence>